<organism evidence="1 2">
    <name type="scientific">Phormidium nigroviride PCC 7112</name>
    <dbReference type="NCBI Taxonomy" id="179408"/>
    <lineage>
        <taxon>Bacteria</taxon>
        <taxon>Bacillati</taxon>
        <taxon>Cyanobacteriota</taxon>
        <taxon>Cyanophyceae</taxon>
        <taxon>Oscillatoriophycideae</taxon>
        <taxon>Oscillatoriales</taxon>
        <taxon>Oscillatoriaceae</taxon>
        <taxon>Phormidium</taxon>
    </lineage>
</organism>
<name>K9VMD5_9CYAN</name>
<proteinExistence type="predicted"/>
<dbReference type="KEGG" id="oni:Osc7112_4321"/>
<sequence length="96" mass="10753">MHGVRSRDRHLVQESLADEVCKRNCTAQVLTVSGSPYKRCLILYGVPIYKIKLLCAATQPHQNAAGAFSQVYTNNDIFKDFVKLLCKSGYSQQDMA</sequence>
<dbReference type="Proteomes" id="UP000010478">
    <property type="component" value="Chromosome"/>
</dbReference>
<gene>
    <name evidence="1" type="ORF">Osc7112_4321</name>
</gene>
<reference evidence="1 2" key="1">
    <citation type="submission" date="2012-05" db="EMBL/GenBank/DDBJ databases">
        <title>Finished chromosome of genome of Oscillatoria sp. PCC 7112.</title>
        <authorList>
            <consortium name="US DOE Joint Genome Institute"/>
            <person name="Gugger M."/>
            <person name="Coursin T."/>
            <person name="Rippka R."/>
            <person name="Tandeau De Marsac N."/>
            <person name="Huntemann M."/>
            <person name="Wei C.-L."/>
            <person name="Han J."/>
            <person name="Detter J.C."/>
            <person name="Han C."/>
            <person name="Tapia R."/>
            <person name="Davenport K."/>
            <person name="Daligault H."/>
            <person name="Erkkila T."/>
            <person name="Gu W."/>
            <person name="Munk A.C.C."/>
            <person name="Teshima H."/>
            <person name="Xu Y."/>
            <person name="Chain P."/>
            <person name="Chen A."/>
            <person name="Krypides N."/>
            <person name="Mavromatis K."/>
            <person name="Markowitz V."/>
            <person name="Szeto E."/>
            <person name="Ivanova N."/>
            <person name="Mikhailova N."/>
            <person name="Ovchinnikova G."/>
            <person name="Pagani I."/>
            <person name="Pati A."/>
            <person name="Goodwin L."/>
            <person name="Peters L."/>
            <person name="Pitluck S."/>
            <person name="Woyke T."/>
            <person name="Kerfeld C."/>
        </authorList>
    </citation>
    <scope>NUCLEOTIDE SEQUENCE [LARGE SCALE GENOMIC DNA]</scope>
    <source>
        <strain evidence="1 2">PCC 7112</strain>
    </source>
</reference>
<dbReference type="EMBL" id="CP003614">
    <property type="protein sequence ID" value="AFZ08632.1"/>
    <property type="molecule type" value="Genomic_DNA"/>
</dbReference>
<evidence type="ECO:0000313" key="2">
    <source>
        <dbReference type="Proteomes" id="UP000010478"/>
    </source>
</evidence>
<dbReference type="AlphaFoldDB" id="K9VMD5"/>
<evidence type="ECO:0000313" key="1">
    <source>
        <dbReference type="EMBL" id="AFZ08632.1"/>
    </source>
</evidence>
<dbReference type="STRING" id="179408.Osc7112_4321"/>
<accession>K9VMD5</accession>
<protein>
    <submittedName>
        <fullName evidence="1">Uncharacterized protein</fullName>
    </submittedName>
</protein>
<keyword evidence="2" id="KW-1185">Reference proteome</keyword>
<dbReference type="HOGENOM" id="CLU_2357029_0_0_3"/>